<dbReference type="PANTHER" id="PTHR43386:SF1">
    <property type="entry name" value="D,D-DIPEPTIDE TRANSPORT SYSTEM PERMEASE PROTEIN DDPC-RELATED"/>
    <property type="match status" value="1"/>
</dbReference>
<keyword evidence="3" id="KW-1003">Cell membrane</keyword>
<evidence type="ECO:0000256" key="6">
    <source>
        <dbReference type="ARBA" id="ARBA00023136"/>
    </source>
</evidence>
<name>A0ABS4KD87_9FIRM</name>
<keyword evidence="4 7" id="KW-0812">Transmembrane</keyword>
<dbReference type="InterPro" id="IPR050366">
    <property type="entry name" value="BP-dependent_transpt_permease"/>
</dbReference>
<gene>
    <name evidence="10" type="ORF">J2Z71_001282</name>
</gene>
<dbReference type="InterPro" id="IPR000515">
    <property type="entry name" value="MetI-like"/>
</dbReference>
<evidence type="ECO:0000256" key="1">
    <source>
        <dbReference type="ARBA" id="ARBA00004651"/>
    </source>
</evidence>
<proteinExistence type="inferred from homology"/>
<keyword evidence="6 7" id="KW-0472">Membrane</keyword>
<dbReference type="Pfam" id="PF00528">
    <property type="entry name" value="BPD_transp_1"/>
    <property type="match status" value="1"/>
</dbReference>
<feature type="transmembrane region" description="Helical" evidence="7">
    <location>
        <begin position="117"/>
        <end position="140"/>
    </location>
</feature>
<evidence type="ECO:0000313" key="11">
    <source>
        <dbReference type="Proteomes" id="UP001519306"/>
    </source>
</evidence>
<dbReference type="Gene3D" id="1.10.3720.10">
    <property type="entry name" value="MetI-like"/>
    <property type="match status" value="1"/>
</dbReference>
<organism evidence="10 11">
    <name type="scientific">Peptoniphilus stercorisuis</name>
    <dbReference type="NCBI Taxonomy" id="1436965"/>
    <lineage>
        <taxon>Bacteria</taxon>
        <taxon>Bacillati</taxon>
        <taxon>Bacillota</taxon>
        <taxon>Tissierellia</taxon>
        <taxon>Tissierellales</taxon>
        <taxon>Peptoniphilaceae</taxon>
        <taxon>Peptoniphilus</taxon>
    </lineage>
</organism>
<dbReference type="Proteomes" id="UP001519306">
    <property type="component" value="Unassembled WGS sequence"/>
</dbReference>
<feature type="transmembrane region" description="Helical" evidence="7">
    <location>
        <begin position="227"/>
        <end position="249"/>
    </location>
</feature>
<comment type="subcellular location">
    <subcellularLocation>
        <location evidence="1 7">Cell membrane</location>
        <topology evidence="1 7">Multi-pass membrane protein</topology>
    </subcellularLocation>
</comment>
<sequence length="319" mass="35155">MGIFNKKSEKANNSEGNLNEMSNIENKEKEENPVGFAVIVREFKKDKLARFSFYAVTAFILFVFVASMFIDSTKLNTVDILRKYDPPTFDSIWNILGREAGGRSVLGLLIVGARNSLLVGFSITIITTFVGLLVGLTMGYYGGRVDKIGMRVVDFIGILPTLLIIIAFVTIVPKYNLFTFILIMSAFYWIGTARLVRSKALSEARRDYVSASKTMGTSNLKIMFKGILPNISSIIIVDSTLALAGNVGIETSLSYLGFGLPASTPSLGTLISYASKPEIIQYKLYVWLPAALVVLFMMLCINYVGQALRRASDAKQRLG</sequence>
<dbReference type="PANTHER" id="PTHR43386">
    <property type="entry name" value="OLIGOPEPTIDE TRANSPORT SYSTEM PERMEASE PROTEIN APPC"/>
    <property type="match status" value="1"/>
</dbReference>
<feature type="compositionally biased region" description="Polar residues" evidence="8">
    <location>
        <begin position="13"/>
        <end position="24"/>
    </location>
</feature>
<accession>A0ABS4KD87</accession>
<feature type="transmembrane region" description="Helical" evidence="7">
    <location>
        <begin position="51"/>
        <end position="70"/>
    </location>
</feature>
<keyword evidence="5 7" id="KW-1133">Transmembrane helix</keyword>
<evidence type="ECO:0000256" key="2">
    <source>
        <dbReference type="ARBA" id="ARBA00022448"/>
    </source>
</evidence>
<dbReference type="InterPro" id="IPR035906">
    <property type="entry name" value="MetI-like_sf"/>
</dbReference>
<keyword evidence="11" id="KW-1185">Reference proteome</keyword>
<dbReference type="CDD" id="cd06261">
    <property type="entry name" value="TM_PBP2"/>
    <property type="match status" value="1"/>
</dbReference>
<feature type="domain" description="ABC transmembrane type-1" evidence="9">
    <location>
        <begin position="113"/>
        <end position="305"/>
    </location>
</feature>
<feature type="region of interest" description="Disordered" evidence="8">
    <location>
        <begin position="1"/>
        <end position="24"/>
    </location>
</feature>
<evidence type="ECO:0000259" key="9">
    <source>
        <dbReference type="PROSITE" id="PS50928"/>
    </source>
</evidence>
<comment type="caution">
    <text evidence="10">The sequence shown here is derived from an EMBL/GenBank/DDBJ whole genome shotgun (WGS) entry which is preliminary data.</text>
</comment>
<feature type="transmembrane region" description="Helical" evidence="7">
    <location>
        <begin position="285"/>
        <end position="305"/>
    </location>
</feature>
<protein>
    <submittedName>
        <fullName evidence="10">Peptide/nickel transport system permease protein</fullName>
    </submittedName>
</protein>
<feature type="transmembrane region" description="Helical" evidence="7">
    <location>
        <begin position="152"/>
        <end position="171"/>
    </location>
</feature>
<reference evidence="10 11" key="1">
    <citation type="submission" date="2021-03" db="EMBL/GenBank/DDBJ databases">
        <title>Genomic Encyclopedia of Type Strains, Phase IV (KMG-IV): sequencing the most valuable type-strain genomes for metagenomic binning, comparative biology and taxonomic classification.</title>
        <authorList>
            <person name="Goeker M."/>
        </authorList>
    </citation>
    <scope>NUCLEOTIDE SEQUENCE [LARGE SCALE GENOMIC DNA]</scope>
    <source>
        <strain evidence="10 11">DSM 27563</strain>
    </source>
</reference>
<evidence type="ECO:0000313" key="10">
    <source>
        <dbReference type="EMBL" id="MBP2025738.1"/>
    </source>
</evidence>
<evidence type="ECO:0000256" key="5">
    <source>
        <dbReference type="ARBA" id="ARBA00022989"/>
    </source>
</evidence>
<keyword evidence="2 7" id="KW-0813">Transport</keyword>
<evidence type="ECO:0000256" key="8">
    <source>
        <dbReference type="SAM" id="MobiDB-lite"/>
    </source>
</evidence>
<dbReference type="RefSeq" id="WP_280954012.1">
    <property type="nucleotide sequence ID" value="NZ_JAGGLJ010000011.1"/>
</dbReference>
<comment type="similarity">
    <text evidence="7">Belongs to the binding-protein-dependent transport system permease family.</text>
</comment>
<dbReference type="SUPFAM" id="SSF161098">
    <property type="entry name" value="MetI-like"/>
    <property type="match status" value="1"/>
</dbReference>
<evidence type="ECO:0000256" key="4">
    <source>
        <dbReference type="ARBA" id="ARBA00022692"/>
    </source>
</evidence>
<dbReference type="PROSITE" id="PS50928">
    <property type="entry name" value="ABC_TM1"/>
    <property type="match status" value="1"/>
</dbReference>
<evidence type="ECO:0000256" key="3">
    <source>
        <dbReference type="ARBA" id="ARBA00022475"/>
    </source>
</evidence>
<evidence type="ECO:0000256" key="7">
    <source>
        <dbReference type="RuleBase" id="RU363032"/>
    </source>
</evidence>
<feature type="compositionally biased region" description="Basic and acidic residues" evidence="8">
    <location>
        <begin position="1"/>
        <end position="12"/>
    </location>
</feature>
<dbReference type="EMBL" id="JAGGLJ010000011">
    <property type="protein sequence ID" value="MBP2025738.1"/>
    <property type="molecule type" value="Genomic_DNA"/>
</dbReference>
<feature type="transmembrane region" description="Helical" evidence="7">
    <location>
        <begin position="177"/>
        <end position="196"/>
    </location>
</feature>